<feature type="domain" description="HTH cro/C1-type" evidence="2">
    <location>
        <begin position="12"/>
        <end position="66"/>
    </location>
</feature>
<dbReference type="Pfam" id="PF01381">
    <property type="entry name" value="HTH_3"/>
    <property type="match status" value="1"/>
</dbReference>
<sequence>MDRINRFNPNRLRSARLYEGLTLVELATQTGVSKQMISQYENGKSVPGLETLMRIMGVLGFPREYFYLPDNDSVFIGPTFFRSSVTANKLIKDSQIEKLKGLSEGYSMLEAYIDFPKLNLPQINISGLERIDIERYAEETREYWGLGQEPINNVVSLLEKNGIIISALETASNKVDAFSHSQTVNGQERCFIILGNDKKSAVRRQFDAAHELAHLVMHNGSISLDEISKDEYKEMERQADSFAASFLLPRTAFIKDLVYPSKLDFYVELKKKWKVSIGAMIVRAFHLEVISYNQYQYLMRQISTKGWRTKEPLDDVITVPEPTLLRRAVDMLLINNVLKAKDILAKLRLTQSKAETLLNLPKGKLIELENAEEKVVQLNLRTSNYREGT</sequence>
<dbReference type="Proteomes" id="UP000241645">
    <property type="component" value="Unassembled WGS sequence"/>
</dbReference>
<comment type="caution">
    <text evidence="3">The sequence shown here is derived from an EMBL/GenBank/DDBJ whole genome shotgun (WGS) entry which is preliminary data.</text>
</comment>
<reference evidence="3 4" key="1">
    <citation type="submission" date="2018-03" db="EMBL/GenBank/DDBJ databases">
        <title>Brevisbacillus phylogenomics.</title>
        <authorList>
            <person name="Dunlap C."/>
        </authorList>
    </citation>
    <scope>NUCLEOTIDE SEQUENCE [LARGE SCALE GENOMIC DNA]</scope>
    <source>
        <strain evidence="3 4">NRRL B-41110</strain>
    </source>
</reference>
<dbReference type="Gene3D" id="1.10.10.2910">
    <property type="match status" value="1"/>
</dbReference>
<dbReference type="Gene3D" id="1.10.260.40">
    <property type="entry name" value="lambda repressor-like DNA-binding domains"/>
    <property type="match status" value="1"/>
</dbReference>
<protein>
    <submittedName>
        <fullName evidence="3">DNA-binding protein</fullName>
    </submittedName>
</protein>
<accession>A0ABX5FJH7</accession>
<name>A0ABX5FJH7_9BACL</name>
<dbReference type="InterPro" id="IPR010359">
    <property type="entry name" value="IrrE_HExxH"/>
</dbReference>
<evidence type="ECO:0000259" key="2">
    <source>
        <dbReference type="PROSITE" id="PS50943"/>
    </source>
</evidence>
<keyword evidence="3" id="KW-0238">DNA-binding</keyword>
<proteinExistence type="inferred from homology"/>
<dbReference type="SMART" id="SM00530">
    <property type="entry name" value="HTH_XRE"/>
    <property type="match status" value="1"/>
</dbReference>
<evidence type="ECO:0000313" key="3">
    <source>
        <dbReference type="EMBL" id="PSK06331.1"/>
    </source>
</evidence>
<dbReference type="InterPro" id="IPR001387">
    <property type="entry name" value="Cro/C1-type_HTH"/>
</dbReference>
<dbReference type="PROSITE" id="PS50943">
    <property type="entry name" value="HTH_CROC1"/>
    <property type="match status" value="1"/>
</dbReference>
<evidence type="ECO:0000256" key="1">
    <source>
        <dbReference type="ARBA" id="ARBA00007227"/>
    </source>
</evidence>
<dbReference type="GeneID" id="95753139"/>
<dbReference type="InterPro" id="IPR010982">
    <property type="entry name" value="Lambda_DNA-bd_dom_sf"/>
</dbReference>
<organism evidence="3 4">
    <name type="scientific">Brevibacillus porteri</name>
    <dbReference type="NCBI Taxonomy" id="2126350"/>
    <lineage>
        <taxon>Bacteria</taxon>
        <taxon>Bacillati</taxon>
        <taxon>Bacillota</taxon>
        <taxon>Bacilli</taxon>
        <taxon>Bacillales</taxon>
        <taxon>Paenibacillaceae</taxon>
        <taxon>Brevibacillus</taxon>
    </lineage>
</organism>
<dbReference type="InterPro" id="IPR052345">
    <property type="entry name" value="Rad_response_metalloprotease"/>
</dbReference>
<comment type="similarity">
    <text evidence="1">Belongs to the short-chain fatty acyl-CoA assimilation regulator (ScfR) family.</text>
</comment>
<dbReference type="GO" id="GO:0003677">
    <property type="term" value="F:DNA binding"/>
    <property type="evidence" value="ECO:0007669"/>
    <property type="project" value="UniProtKB-KW"/>
</dbReference>
<dbReference type="SUPFAM" id="SSF47413">
    <property type="entry name" value="lambda repressor-like DNA-binding domains"/>
    <property type="match status" value="1"/>
</dbReference>
<dbReference type="RefSeq" id="WP_106835891.1">
    <property type="nucleotide sequence ID" value="NZ_JARMEW010000063.1"/>
</dbReference>
<dbReference type="Pfam" id="PF06114">
    <property type="entry name" value="Peptidase_M78"/>
    <property type="match status" value="1"/>
</dbReference>
<dbReference type="CDD" id="cd00093">
    <property type="entry name" value="HTH_XRE"/>
    <property type="match status" value="1"/>
</dbReference>
<keyword evidence="4" id="KW-1185">Reference proteome</keyword>
<gene>
    <name evidence="3" type="ORF">C7R92_23890</name>
</gene>
<dbReference type="PANTHER" id="PTHR43236">
    <property type="entry name" value="ANTITOXIN HIGA1"/>
    <property type="match status" value="1"/>
</dbReference>
<dbReference type="PANTHER" id="PTHR43236:SF1">
    <property type="entry name" value="BLL7220 PROTEIN"/>
    <property type="match status" value="1"/>
</dbReference>
<dbReference type="EMBL" id="PXZO01000051">
    <property type="protein sequence ID" value="PSK06331.1"/>
    <property type="molecule type" value="Genomic_DNA"/>
</dbReference>
<evidence type="ECO:0000313" key="4">
    <source>
        <dbReference type="Proteomes" id="UP000241645"/>
    </source>
</evidence>